<keyword evidence="6" id="KW-1185">Reference proteome</keyword>
<dbReference type="GO" id="GO:0003677">
    <property type="term" value="F:DNA binding"/>
    <property type="evidence" value="ECO:0007669"/>
    <property type="project" value="UniProtKB-KW"/>
</dbReference>
<dbReference type="Proteomes" id="UP001253595">
    <property type="component" value="Unassembled WGS sequence"/>
</dbReference>
<evidence type="ECO:0000313" key="5">
    <source>
        <dbReference type="EMBL" id="MDR7091165.1"/>
    </source>
</evidence>
<dbReference type="Gene3D" id="1.20.120.530">
    <property type="entry name" value="GntR ligand-binding domain-like"/>
    <property type="match status" value="1"/>
</dbReference>
<dbReference type="SUPFAM" id="SSF46785">
    <property type="entry name" value="Winged helix' DNA-binding domain"/>
    <property type="match status" value="1"/>
</dbReference>
<sequence length="224" mass="25578">MTTPKSAAQLVYDQLKQKIIDFEIYPGTRLTESEIAEDFQVSRTPVRAALQRLETEGQITIMPKQGCFVRSVDIETISQYYDVRIMLEASAVELACDHMEDEDLDALQEDWNAERLDDELDMEEIKAREEAFHIGIAIGSGNPVLANYLRDINNNIRILRRLGFPDRQSVIETCEEHFAICQLIRAKNKSQARKAMTKHISKSQGLARSVTLSQLQQAIKRHKS</sequence>
<comment type="caution">
    <text evidence="5">The sequence shown here is derived from an EMBL/GenBank/DDBJ whole genome shotgun (WGS) entry which is preliminary data.</text>
</comment>
<feature type="domain" description="HTH gntR-type" evidence="4">
    <location>
        <begin position="5"/>
        <end position="72"/>
    </location>
</feature>
<organism evidence="5 6">
    <name type="scientific">Cellvibrio fibrivorans</name>
    <dbReference type="NCBI Taxonomy" id="126350"/>
    <lineage>
        <taxon>Bacteria</taxon>
        <taxon>Pseudomonadati</taxon>
        <taxon>Pseudomonadota</taxon>
        <taxon>Gammaproteobacteria</taxon>
        <taxon>Cellvibrionales</taxon>
        <taxon>Cellvibrionaceae</taxon>
        <taxon>Cellvibrio</taxon>
    </lineage>
</organism>
<proteinExistence type="predicted"/>
<dbReference type="RefSeq" id="WP_310074140.1">
    <property type="nucleotide sequence ID" value="NZ_JAVDVX010000006.1"/>
</dbReference>
<reference evidence="5 6" key="1">
    <citation type="submission" date="2023-07" db="EMBL/GenBank/DDBJ databases">
        <title>Sorghum-associated microbial communities from plants grown in Nebraska, USA.</title>
        <authorList>
            <person name="Schachtman D."/>
        </authorList>
    </citation>
    <scope>NUCLEOTIDE SEQUENCE [LARGE SCALE GENOMIC DNA]</scope>
    <source>
        <strain evidence="5 6">BE190</strain>
    </source>
</reference>
<keyword evidence="3" id="KW-0804">Transcription</keyword>
<dbReference type="InterPro" id="IPR008920">
    <property type="entry name" value="TF_FadR/GntR_C"/>
</dbReference>
<dbReference type="SMART" id="SM00345">
    <property type="entry name" value="HTH_GNTR"/>
    <property type="match status" value="1"/>
</dbReference>
<dbReference type="Pfam" id="PF07729">
    <property type="entry name" value="FCD"/>
    <property type="match status" value="1"/>
</dbReference>
<dbReference type="InterPro" id="IPR036390">
    <property type="entry name" value="WH_DNA-bd_sf"/>
</dbReference>
<name>A0ABU1V174_9GAMM</name>
<evidence type="ECO:0000256" key="2">
    <source>
        <dbReference type="ARBA" id="ARBA00023125"/>
    </source>
</evidence>
<dbReference type="InterPro" id="IPR036388">
    <property type="entry name" value="WH-like_DNA-bd_sf"/>
</dbReference>
<keyword evidence="1" id="KW-0805">Transcription regulation</keyword>
<dbReference type="Pfam" id="PF00392">
    <property type="entry name" value="GntR"/>
    <property type="match status" value="1"/>
</dbReference>
<dbReference type="PANTHER" id="PTHR43537:SF45">
    <property type="entry name" value="GNTR FAMILY REGULATORY PROTEIN"/>
    <property type="match status" value="1"/>
</dbReference>
<dbReference type="CDD" id="cd07377">
    <property type="entry name" value="WHTH_GntR"/>
    <property type="match status" value="1"/>
</dbReference>
<dbReference type="PANTHER" id="PTHR43537">
    <property type="entry name" value="TRANSCRIPTIONAL REGULATOR, GNTR FAMILY"/>
    <property type="match status" value="1"/>
</dbReference>
<gene>
    <name evidence="5" type="ORF">J2X05_003200</name>
</gene>
<evidence type="ECO:0000313" key="6">
    <source>
        <dbReference type="Proteomes" id="UP001253595"/>
    </source>
</evidence>
<dbReference type="EMBL" id="JAVDVX010000006">
    <property type="protein sequence ID" value="MDR7091165.1"/>
    <property type="molecule type" value="Genomic_DNA"/>
</dbReference>
<keyword evidence="2 5" id="KW-0238">DNA-binding</keyword>
<evidence type="ECO:0000256" key="3">
    <source>
        <dbReference type="ARBA" id="ARBA00023163"/>
    </source>
</evidence>
<dbReference type="PRINTS" id="PR00035">
    <property type="entry name" value="HTHGNTR"/>
</dbReference>
<dbReference type="PROSITE" id="PS50949">
    <property type="entry name" value="HTH_GNTR"/>
    <property type="match status" value="1"/>
</dbReference>
<dbReference type="SMART" id="SM00895">
    <property type="entry name" value="FCD"/>
    <property type="match status" value="1"/>
</dbReference>
<accession>A0ABU1V174</accession>
<dbReference type="InterPro" id="IPR011711">
    <property type="entry name" value="GntR_C"/>
</dbReference>
<dbReference type="SUPFAM" id="SSF48008">
    <property type="entry name" value="GntR ligand-binding domain-like"/>
    <property type="match status" value="1"/>
</dbReference>
<protein>
    <submittedName>
        <fullName evidence="5">DNA-binding GntR family transcriptional regulator</fullName>
    </submittedName>
</protein>
<dbReference type="InterPro" id="IPR000524">
    <property type="entry name" value="Tscrpt_reg_HTH_GntR"/>
</dbReference>
<dbReference type="Gene3D" id="1.10.10.10">
    <property type="entry name" value="Winged helix-like DNA-binding domain superfamily/Winged helix DNA-binding domain"/>
    <property type="match status" value="1"/>
</dbReference>
<evidence type="ECO:0000256" key="1">
    <source>
        <dbReference type="ARBA" id="ARBA00023015"/>
    </source>
</evidence>
<evidence type="ECO:0000259" key="4">
    <source>
        <dbReference type="PROSITE" id="PS50949"/>
    </source>
</evidence>